<feature type="domain" description="MmeI-like helicase spacer" evidence="2">
    <location>
        <begin position="214"/>
        <end position="289"/>
    </location>
</feature>
<evidence type="ECO:0000259" key="1">
    <source>
        <dbReference type="Pfam" id="PF20464"/>
    </source>
</evidence>
<accession>A0A7K0K2E5</accession>
<keyword evidence="4" id="KW-1185">Reference proteome</keyword>
<dbReference type="SUPFAM" id="SSF53335">
    <property type="entry name" value="S-adenosyl-L-methionine-dependent methyltransferases"/>
    <property type="match status" value="1"/>
</dbReference>
<dbReference type="Proteomes" id="UP000442535">
    <property type="component" value="Unassembled WGS sequence"/>
</dbReference>
<protein>
    <recommendedName>
        <fullName evidence="5">Class I SAM-dependent DNA methyltransferase</fullName>
    </recommendedName>
</protein>
<dbReference type="EMBL" id="VUMY01000008">
    <property type="protein sequence ID" value="MST49657.1"/>
    <property type="molecule type" value="Genomic_DNA"/>
</dbReference>
<dbReference type="InterPro" id="IPR029063">
    <property type="entry name" value="SAM-dependent_MTases_sf"/>
</dbReference>
<dbReference type="Pfam" id="PF20464">
    <property type="entry name" value="MmeI_N"/>
    <property type="match status" value="1"/>
</dbReference>
<evidence type="ECO:0008006" key="5">
    <source>
        <dbReference type="Google" id="ProtNLM"/>
    </source>
</evidence>
<gene>
    <name evidence="3" type="ORF">FYJ63_05325</name>
</gene>
<evidence type="ECO:0000313" key="4">
    <source>
        <dbReference type="Proteomes" id="UP000442535"/>
    </source>
</evidence>
<dbReference type="RefSeq" id="WP_154544553.1">
    <property type="nucleotide sequence ID" value="NZ_VUMY01000008.1"/>
</dbReference>
<dbReference type="Pfam" id="PF20465">
    <property type="entry name" value="MmeI_hel"/>
    <property type="match status" value="1"/>
</dbReference>
<dbReference type="InterPro" id="IPR046819">
    <property type="entry name" value="MmeI_hel"/>
</dbReference>
<reference evidence="3 4" key="1">
    <citation type="submission" date="2019-08" db="EMBL/GenBank/DDBJ databases">
        <title>In-depth cultivation of the pig gut microbiome towards novel bacterial diversity and tailored functional studies.</title>
        <authorList>
            <person name="Wylensek D."/>
            <person name="Hitch T.C.A."/>
            <person name="Clavel T."/>
        </authorList>
    </citation>
    <scope>NUCLEOTIDE SEQUENCE [LARGE SCALE GENOMIC DNA]</scope>
    <source>
        <strain evidence="3 4">RF-GAM-744-WT-7</strain>
    </source>
</reference>
<proteinExistence type="predicted"/>
<comment type="caution">
    <text evidence="3">The sequence shown here is derived from an EMBL/GenBank/DDBJ whole genome shotgun (WGS) entry which is preliminary data.</text>
</comment>
<evidence type="ECO:0000313" key="3">
    <source>
        <dbReference type="EMBL" id="MST49657.1"/>
    </source>
</evidence>
<organism evidence="3 4">
    <name type="scientific">Mobiluncus porci</name>
    <dbReference type="NCBI Taxonomy" id="2652278"/>
    <lineage>
        <taxon>Bacteria</taxon>
        <taxon>Bacillati</taxon>
        <taxon>Actinomycetota</taxon>
        <taxon>Actinomycetes</taxon>
        <taxon>Actinomycetales</taxon>
        <taxon>Actinomycetaceae</taxon>
        <taxon>Mobiluncus</taxon>
    </lineage>
</organism>
<feature type="domain" description="MmeI-like N-terminal" evidence="1">
    <location>
        <begin position="40"/>
        <end position="202"/>
    </location>
</feature>
<dbReference type="AlphaFoldDB" id="A0A7K0K2E5"/>
<evidence type="ECO:0000259" key="2">
    <source>
        <dbReference type="Pfam" id="PF20465"/>
    </source>
</evidence>
<dbReference type="InterPro" id="IPR046817">
    <property type="entry name" value="MmeI_N"/>
</dbReference>
<name>A0A7K0K2E5_9ACTO</name>
<sequence length="415" mass="46135">MAFEVSLWSPAEVGADVGAFVDYWQALADGPDSGGPGRVSEDQETQNFWLDLMSRVLGVRNATQECRFEQRTAGNGLIDVRIPAASVLVEQKAGGVDLDRPEPRQGSLVTPFEQAKRYVDALPNREKPDWIIVSNFLTFRVHDLNKEHPEKGVLEFGLADLRQKPHLLDFLLDASLARETLEQEVSIKAGELIGELHAALSRQYLDPDSVEESHALNVLCVRLVFCLYAEDAGLFGKDTFLGYLSGFEAGQMRPALLDLFKVLDTPPEARDPYLSDTLKAFPYVNGGLFAGEFQIPQFTAELKTLLVERTARDTDWSRISPTIFGGIFESTLNPETRRSGGMHYTDPVNIHKVIDPLFLDGLKAELEAILNDTTLTPRQKTNRLTAFQDKLASQRYLETSSTDWIQIGGTYAVAA</sequence>